<dbReference type="InterPro" id="IPR025392">
    <property type="entry name" value="DUF4124"/>
</dbReference>
<accession>A0ABY6N0N0</accession>
<dbReference type="Proteomes" id="UP001163739">
    <property type="component" value="Chromosome"/>
</dbReference>
<proteinExistence type="predicted"/>
<keyword evidence="2" id="KW-0732">Signal</keyword>
<feature type="compositionally biased region" description="Basic and acidic residues" evidence="1">
    <location>
        <begin position="71"/>
        <end position="97"/>
    </location>
</feature>
<dbReference type="RefSeq" id="WP_265047079.1">
    <property type="nucleotide sequence ID" value="NZ_CP100390.1"/>
</dbReference>
<organism evidence="4 5">
    <name type="scientific">Alkalimarinus alittae</name>
    <dbReference type="NCBI Taxonomy" id="2961619"/>
    <lineage>
        <taxon>Bacteria</taxon>
        <taxon>Pseudomonadati</taxon>
        <taxon>Pseudomonadota</taxon>
        <taxon>Gammaproteobacteria</taxon>
        <taxon>Alteromonadales</taxon>
        <taxon>Alteromonadaceae</taxon>
        <taxon>Alkalimarinus</taxon>
    </lineage>
</organism>
<feature type="region of interest" description="Disordered" evidence="1">
    <location>
        <begin position="41"/>
        <end position="97"/>
    </location>
</feature>
<feature type="signal peptide" evidence="2">
    <location>
        <begin position="1"/>
        <end position="25"/>
    </location>
</feature>
<evidence type="ECO:0000256" key="1">
    <source>
        <dbReference type="SAM" id="MobiDB-lite"/>
    </source>
</evidence>
<dbReference type="Pfam" id="PF13511">
    <property type="entry name" value="DUF4124"/>
    <property type="match status" value="1"/>
</dbReference>
<evidence type="ECO:0000313" key="5">
    <source>
        <dbReference type="Proteomes" id="UP001163739"/>
    </source>
</evidence>
<evidence type="ECO:0000259" key="3">
    <source>
        <dbReference type="Pfam" id="PF13511"/>
    </source>
</evidence>
<feature type="compositionally biased region" description="Basic and acidic residues" evidence="1">
    <location>
        <begin position="41"/>
        <end position="57"/>
    </location>
</feature>
<feature type="chain" id="PRO_5045622481" evidence="2">
    <location>
        <begin position="26"/>
        <end position="149"/>
    </location>
</feature>
<feature type="domain" description="DUF4124" evidence="3">
    <location>
        <begin position="24"/>
        <end position="65"/>
    </location>
</feature>
<evidence type="ECO:0000313" key="4">
    <source>
        <dbReference type="EMBL" id="UZE95590.1"/>
    </source>
</evidence>
<dbReference type="EMBL" id="CP100390">
    <property type="protein sequence ID" value="UZE95590.1"/>
    <property type="molecule type" value="Genomic_DNA"/>
</dbReference>
<feature type="compositionally biased region" description="Polar residues" evidence="1">
    <location>
        <begin position="58"/>
        <end position="67"/>
    </location>
</feature>
<reference evidence="4" key="1">
    <citation type="submission" date="2022-06" db="EMBL/GenBank/DDBJ databases">
        <title>Alkalimarinus sp. nov., isolated from gut of a Alitta virens.</title>
        <authorList>
            <person name="Yang A.I."/>
            <person name="Shin N.-R."/>
        </authorList>
    </citation>
    <scope>NUCLEOTIDE SEQUENCE</scope>
    <source>
        <strain evidence="4">A2M4</strain>
    </source>
</reference>
<sequence>MKPRHALLIASAILTFSLATNHSHATNVYKWTDDNGVIHYGDKRPEGAKTETLRVESRSSAPRTSPIDQLDTIKEQQEKEDLAKQEQQAGDKVKEQQKLRCSQAKNNLQTIENNSRIRIEENGELRYMTPEEINAKKEEMNKIIEDACS</sequence>
<protein>
    <submittedName>
        <fullName evidence="4">DUF4124 domain-containing protein</fullName>
    </submittedName>
</protein>
<keyword evidence="5" id="KW-1185">Reference proteome</keyword>
<gene>
    <name evidence="4" type="ORF">NKI27_16220</name>
</gene>
<name>A0ABY6N0N0_9ALTE</name>
<evidence type="ECO:0000256" key="2">
    <source>
        <dbReference type="SAM" id="SignalP"/>
    </source>
</evidence>